<dbReference type="EMBL" id="CAJVPZ010000634">
    <property type="protein sequence ID" value="CAG8471523.1"/>
    <property type="molecule type" value="Genomic_DNA"/>
</dbReference>
<protein>
    <submittedName>
        <fullName evidence="1">14103_t:CDS:1</fullName>
    </submittedName>
</protein>
<proteinExistence type="predicted"/>
<evidence type="ECO:0000313" key="1">
    <source>
        <dbReference type="EMBL" id="CAG8471523.1"/>
    </source>
</evidence>
<name>A0A9N8Z3V0_9GLOM</name>
<sequence length="356" mass="41470">MDPVDIINNMESEFIYQTPDDTRINTDIMESKHIFKTFNNHIYHSTTDFIEPKYATDAMVSKYTFETFDKVFMNNNSSVVEPERIFDTFSEACATIEQYATQTNAVVILDKTTRNSDNSDYIQATFVCEKQGNYNGTNEEHTTKHIGCPFAITINYCKCSQKFAITKSKLEHSYKPCLDAVKFSTVERKFDKDDLGLIEKLHDDELRTKDIFSVLNSIEMLFKTLYDDENILGYTALKAAYNTERDQDGEFVQGIFWAYPLMKAISKEFPNTQHQLYTWHIFKNIRSKLKKLVDIEEFIKIIQKLVYDNNLENDQIDQEIAALWKQFPKAKTYILHSKLKGIENRVTPVDKLVLSL</sequence>
<dbReference type="Proteomes" id="UP000789396">
    <property type="component" value="Unassembled WGS sequence"/>
</dbReference>
<keyword evidence="2" id="KW-1185">Reference proteome</keyword>
<dbReference type="OrthoDB" id="2417900at2759"/>
<gene>
    <name evidence="1" type="ORF">RFULGI_LOCUS1139</name>
</gene>
<dbReference type="PANTHER" id="PTHR47718">
    <property type="entry name" value="OS01G0519700 PROTEIN"/>
    <property type="match status" value="1"/>
</dbReference>
<dbReference type="AlphaFoldDB" id="A0A9N8Z3V0"/>
<comment type="caution">
    <text evidence="1">The sequence shown here is derived from an EMBL/GenBank/DDBJ whole genome shotgun (WGS) entry which is preliminary data.</text>
</comment>
<accession>A0A9N8Z3V0</accession>
<organism evidence="1 2">
    <name type="scientific">Racocetra fulgida</name>
    <dbReference type="NCBI Taxonomy" id="60492"/>
    <lineage>
        <taxon>Eukaryota</taxon>
        <taxon>Fungi</taxon>
        <taxon>Fungi incertae sedis</taxon>
        <taxon>Mucoromycota</taxon>
        <taxon>Glomeromycotina</taxon>
        <taxon>Glomeromycetes</taxon>
        <taxon>Diversisporales</taxon>
        <taxon>Gigasporaceae</taxon>
        <taxon>Racocetra</taxon>
    </lineage>
</organism>
<reference evidence="1" key="1">
    <citation type="submission" date="2021-06" db="EMBL/GenBank/DDBJ databases">
        <authorList>
            <person name="Kallberg Y."/>
            <person name="Tangrot J."/>
            <person name="Rosling A."/>
        </authorList>
    </citation>
    <scope>NUCLEOTIDE SEQUENCE</scope>
    <source>
        <strain evidence="1">IN212</strain>
    </source>
</reference>
<evidence type="ECO:0000313" key="2">
    <source>
        <dbReference type="Proteomes" id="UP000789396"/>
    </source>
</evidence>